<gene>
    <name evidence="6" type="ORF">SCE1572_13780</name>
</gene>
<proteinExistence type="inferred from homology"/>
<dbReference type="KEGG" id="scu:SCE1572_13780"/>
<feature type="domain" description="AAA+ ATPase" evidence="5">
    <location>
        <begin position="475"/>
        <end position="607"/>
    </location>
</feature>
<dbReference type="SUPFAM" id="SSF52540">
    <property type="entry name" value="P-loop containing nucleoside triphosphate hydrolases"/>
    <property type="match status" value="1"/>
</dbReference>
<evidence type="ECO:0000259" key="5">
    <source>
        <dbReference type="SMART" id="SM00382"/>
    </source>
</evidence>
<dbReference type="CDD" id="cd19481">
    <property type="entry name" value="RecA-like_protease"/>
    <property type="match status" value="1"/>
</dbReference>
<accession>S4XSM4</accession>
<dbReference type="PANTHER" id="PTHR23073">
    <property type="entry name" value="26S PROTEASOME REGULATORY SUBUNIT"/>
    <property type="match status" value="1"/>
</dbReference>
<dbReference type="Proteomes" id="UP000014803">
    <property type="component" value="Chromosome"/>
</dbReference>
<evidence type="ECO:0000256" key="3">
    <source>
        <dbReference type="ARBA" id="ARBA00022840"/>
    </source>
</evidence>
<dbReference type="Pfam" id="PF00004">
    <property type="entry name" value="AAA"/>
    <property type="match status" value="1"/>
</dbReference>
<dbReference type="eggNOG" id="COG0464">
    <property type="taxonomic scope" value="Bacteria"/>
</dbReference>
<dbReference type="InterPro" id="IPR027417">
    <property type="entry name" value="P-loop_NTPase"/>
</dbReference>
<dbReference type="HOGENOM" id="CLU_016564_0_0_7"/>
<dbReference type="EMBL" id="CP003969">
    <property type="protein sequence ID" value="AGP35504.1"/>
    <property type="molecule type" value="Genomic_DNA"/>
</dbReference>
<dbReference type="InterPro" id="IPR003593">
    <property type="entry name" value="AAA+_ATPase"/>
</dbReference>
<protein>
    <recommendedName>
        <fullName evidence="5">AAA+ ATPase domain-containing protein</fullName>
    </recommendedName>
</protein>
<keyword evidence="2" id="KW-0547">Nucleotide-binding</keyword>
<dbReference type="PATRIC" id="fig|1254432.3.peg.3103"/>
<evidence type="ECO:0000256" key="2">
    <source>
        <dbReference type="ARBA" id="ARBA00022741"/>
    </source>
</evidence>
<comment type="similarity">
    <text evidence="1">Belongs to the AAA ATPase family.</text>
</comment>
<dbReference type="InterPro" id="IPR050221">
    <property type="entry name" value="26S_Proteasome_ATPase"/>
</dbReference>
<evidence type="ECO:0000313" key="7">
    <source>
        <dbReference type="Proteomes" id="UP000014803"/>
    </source>
</evidence>
<dbReference type="SMART" id="SM00382">
    <property type="entry name" value="AAA"/>
    <property type="match status" value="1"/>
</dbReference>
<dbReference type="STRING" id="1254432.SCE1572_13780"/>
<dbReference type="Gene3D" id="3.40.50.300">
    <property type="entry name" value="P-loop containing nucleotide triphosphate hydrolases"/>
    <property type="match status" value="1"/>
</dbReference>
<dbReference type="GO" id="GO:0005524">
    <property type="term" value="F:ATP binding"/>
    <property type="evidence" value="ECO:0007669"/>
    <property type="project" value="UniProtKB-KW"/>
</dbReference>
<keyword evidence="3" id="KW-0067">ATP-binding</keyword>
<dbReference type="AlphaFoldDB" id="S4XSM4"/>
<evidence type="ECO:0000256" key="4">
    <source>
        <dbReference type="SAM" id="MobiDB-lite"/>
    </source>
</evidence>
<sequence>MPPAPHRADPTALAPPSPDAPTPPLARPALALAVGFTAHAIAEALARRRAGIASDAPYAPAEEVARTVAQLAELAAPCPPPAGLDPGGAAARARAALDRLLDDQPDEPLGRVERGLGLGRAERDLLRLLVAWAIEPRVGALVGHVHDALQRTRPTHAAAAELLNDPTGVALALDASRPLRRGLVVDVDGAGPDGALSLDPRVATFAAAARWSPLATPAGACALVPPGEAPPALAARVEGVAPDATLVASGPAGSGRRTAALALAARERRPLLLLEMRAGDAAIRAGDAAARPGGAAPLLTIALREARILGARLAVRGPLGDAAAEELAAAGDVPLALLLDAGALVPEPLCARPLALLELGTPPAAERAALWRAASGGALPDAEIQRAAERYAFTPGRIHRAAAQARSLGVEAACRLATQSRLRDLAALRPARPGWDRLVLPAPALDALRAVAAHVAHRALVDEAWGFAQHHALGRGVKALLFGRPGTGKTLAAEVLAGELAMPLFRIDASRILSKWIGETEQHLARLFDEADRAHAVLFFDEADGLFGRRTTVGTATDRYANLETNYLLQRIEEHEGVVLLATNLKGNMDEAFARRLHHVIELPEPDAAARERIWRLSIPPRAPVDAGVDLGALARRFELPGGAIRNAALSAAYRAAAEGAPIRRTHLAAALLAEYTKLDRLCPRADLDALLAADAPGGRRLR</sequence>
<reference evidence="6 7" key="1">
    <citation type="journal article" date="2013" name="Sci. Rep.">
        <title>Extraordinary expansion of a Sorangium cellulosum genome from an alkaline milieu.</title>
        <authorList>
            <person name="Han K."/>
            <person name="Li Z.F."/>
            <person name="Peng R."/>
            <person name="Zhu L.P."/>
            <person name="Zhou T."/>
            <person name="Wang L.G."/>
            <person name="Li S.G."/>
            <person name="Zhang X.B."/>
            <person name="Hu W."/>
            <person name="Wu Z.H."/>
            <person name="Qin N."/>
            <person name="Li Y.Z."/>
        </authorList>
    </citation>
    <scope>NUCLEOTIDE SEQUENCE [LARGE SCALE GENOMIC DNA]</scope>
    <source>
        <strain evidence="6 7">So0157-2</strain>
    </source>
</reference>
<feature type="region of interest" description="Disordered" evidence="4">
    <location>
        <begin position="1"/>
        <end position="25"/>
    </location>
</feature>
<evidence type="ECO:0000256" key="1">
    <source>
        <dbReference type="ARBA" id="ARBA00006914"/>
    </source>
</evidence>
<feature type="compositionally biased region" description="Pro residues" evidence="4">
    <location>
        <begin position="13"/>
        <end position="25"/>
    </location>
</feature>
<dbReference type="RefSeq" id="WP_020734723.1">
    <property type="nucleotide sequence ID" value="NC_021658.1"/>
</dbReference>
<name>S4XSM4_SORCE</name>
<dbReference type="InterPro" id="IPR003959">
    <property type="entry name" value="ATPase_AAA_core"/>
</dbReference>
<organism evidence="6 7">
    <name type="scientific">Sorangium cellulosum So0157-2</name>
    <dbReference type="NCBI Taxonomy" id="1254432"/>
    <lineage>
        <taxon>Bacteria</taxon>
        <taxon>Pseudomonadati</taxon>
        <taxon>Myxococcota</taxon>
        <taxon>Polyangia</taxon>
        <taxon>Polyangiales</taxon>
        <taxon>Polyangiaceae</taxon>
        <taxon>Sorangium</taxon>
    </lineage>
</organism>
<dbReference type="GO" id="GO:0016887">
    <property type="term" value="F:ATP hydrolysis activity"/>
    <property type="evidence" value="ECO:0007669"/>
    <property type="project" value="InterPro"/>
</dbReference>
<evidence type="ECO:0000313" key="6">
    <source>
        <dbReference type="EMBL" id="AGP35504.1"/>
    </source>
</evidence>